<gene>
    <name evidence="2" type="ORF">OLC1_LOCUS19191</name>
</gene>
<dbReference type="Gene3D" id="3.10.110.10">
    <property type="entry name" value="Ubiquitin Conjugating Enzyme"/>
    <property type="match status" value="1"/>
</dbReference>
<dbReference type="PANTHER" id="PTHR24067">
    <property type="entry name" value="UBIQUITIN-CONJUGATING ENZYME E2"/>
    <property type="match status" value="1"/>
</dbReference>
<evidence type="ECO:0000313" key="3">
    <source>
        <dbReference type="Proteomes" id="UP001161247"/>
    </source>
</evidence>
<evidence type="ECO:0000259" key="1">
    <source>
        <dbReference type="PROSITE" id="PS50127"/>
    </source>
</evidence>
<dbReference type="InterPro" id="IPR050113">
    <property type="entry name" value="Ub_conjugating_enzyme"/>
</dbReference>
<dbReference type="Proteomes" id="UP001161247">
    <property type="component" value="Chromosome 7"/>
</dbReference>
<feature type="domain" description="UBC core" evidence="1">
    <location>
        <begin position="3"/>
        <end position="104"/>
    </location>
</feature>
<dbReference type="AlphaFoldDB" id="A0AAV1DVP6"/>
<dbReference type="InterPro" id="IPR000608">
    <property type="entry name" value="UBC"/>
</dbReference>
<organism evidence="2 3">
    <name type="scientific">Oldenlandia corymbosa var. corymbosa</name>
    <dbReference type="NCBI Taxonomy" id="529605"/>
    <lineage>
        <taxon>Eukaryota</taxon>
        <taxon>Viridiplantae</taxon>
        <taxon>Streptophyta</taxon>
        <taxon>Embryophyta</taxon>
        <taxon>Tracheophyta</taxon>
        <taxon>Spermatophyta</taxon>
        <taxon>Magnoliopsida</taxon>
        <taxon>eudicotyledons</taxon>
        <taxon>Gunneridae</taxon>
        <taxon>Pentapetalae</taxon>
        <taxon>asterids</taxon>
        <taxon>lamiids</taxon>
        <taxon>Gentianales</taxon>
        <taxon>Rubiaceae</taxon>
        <taxon>Rubioideae</taxon>
        <taxon>Spermacoceae</taxon>
        <taxon>Hedyotis-Oldenlandia complex</taxon>
        <taxon>Oldenlandia</taxon>
    </lineage>
</organism>
<dbReference type="PROSITE" id="PS50127">
    <property type="entry name" value="UBC_2"/>
    <property type="match status" value="1"/>
</dbReference>
<sequence>MEPATKRLVRDYTRLRKDPPAGISGAPNDDNIMLTNAIITGPDDSPWAGGTFRLTLNFTRDYPNKPPTAKFISRMFHPKIAADGSVLLDVLEHHWSPVYDVASI</sequence>
<name>A0AAV1DVP6_OLDCO</name>
<dbReference type="SUPFAM" id="SSF54495">
    <property type="entry name" value="UBC-like"/>
    <property type="match status" value="1"/>
</dbReference>
<reference evidence="2" key="1">
    <citation type="submission" date="2023-03" db="EMBL/GenBank/DDBJ databases">
        <authorList>
            <person name="Julca I."/>
        </authorList>
    </citation>
    <scope>NUCLEOTIDE SEQUENCE</scope>
</reference>
<dbReference type="InterPro" id="IPR016135">
    <property type="entry name" value="UBQ-conjugating_enzyme/RWD"/>
</dbReference>
<keyword evidence="3" id="KW-1185">Reference proteome</keyword>
<protein>
    <submittedName>
        <fullName evidence="2">OLC1v1012247C1</fullName>
    </submittedName>
</protein>
<proteinExistence type="predicted"/>
<dbReference type="SMART" id="SM00212">
    <property type="entry name" value="UBCc"/>
    <property type="match status" value="1"/>
</dbReference>
<accession>A0AAV1DVP6</accession>
<dbReference type="EMBL" id="OX459124">
    <property type="protein sequence ID" value="CAI9111905.1"/>
    <property type="molecule type" value="Genomic_DNA"/>
</dbReference>
<evidence type="ECO:0000313" key="2">
    <source>
        <dbReference type="EMBL" id="CAI9111905.1"/>
    </source>
</evidence>
<dbReference type="Pfam" id="PF00179">
    <property type="entry name" value="UQ_con"/>
    <property type="match status" value="1"/>
</dbReference>